<protein>
    <recommendedName>
        <fullName evidence="5">Elongator complex protein 4</fullName>
    </recommendedName>
</protein>
<keyword evidence="6" id="KW-0963">Cytoplasm</keyword>
<keyword evidence="8" id="KW-0539">Nucleus</keyword>
<dbReference type="PANTHER" id="PTHR12896:SF1">
    <property type="entry name" value="ELONGATOR COMPLEX PROTEIN 4"/>
    <property type="match status" value="1"/>
</dbReference>
<evidence type="ECO:0000256" key="5">
    <source>
        <dbReference type="ARBA" id="ARBA00020265"/>
    </source>
</evidence>
<accession>A0A642UVY5</accession>
<dbReference type="GO" id="GO:0033588">
    <property type="term" value="C:elongator holoenzyme complex"/>
    <property type="evidence" value="ECO:0007669"/>
    <property type="project" value="InterPro"/>
</dbReference>
<keyword evidence="7" id="KW-0819">tRNA processing</keyword>
<reference evidence="10" key="1">
    <citation type="journal article" date="2019" name="G3 (Bethesda)">
        <title>Genome Assemblies of Two Rare Opportunistic Yeast Pathogens: Diutina rugosa (syn. Candida rugosa) and Trichomonascus ciferrii (syn. Candida ciferrii).</title>
        <authorList>
            <person name="Mixao V."/>
            <person name="Saus E."/>
            <person name="Hansen A.P."/>
            <person name="Lass-Florl C."/>
            <person name="Gabaldon T."/>
        </authorList>
    </citation>
    <scope>NUCLEOTIDE SEQUENCE</scope>
    <source>
        <strain evidence="10">CBS 4856</strain>
    </source>
</reference>
<evidence type="ECO:0000256" key="8">
    <source>
        <dbReference type="ARBA" id="ARBA00023242"/>
    </source>
</evidence>
<comment type="caution">
    <text evidence="10">The sequence shown here is derived from an EMBL/GenBank/DDBJ whole genome shotgun (WGS) entry which is preliminary data.</text>
</comment>
<evidence type="ECO:0000256" key="9">
    <source>
        <dbReference type="SAM" id="MobiDB-lite"/>
    </source>
</evidence>
<evidence type="ECO:0000256" key="4">
    <source>
        <dbReference type="ARBA" id="ARBA00007573"/>
    </source>
</evidence>
<dbReference type="Pfam" id="PF05625">
    <property type="entry name" value="PAXNEB"/>
    <property type="match status" value="1"/>
</dbReference>
<evidence type="ECO:0000313" key="11">
    <source>
        <dbReference type="Proteomes" id="UP000761534"/>
    </source>
</evidence>
<dbReference type="OrthoDB" id="289162at2759"/>
<sequence length="400" mass="44016">MSFKKKAVSIPGRVPTNVSSVPGRGPPPSTGAPKAKPETTILSHEGVKASVQTSHPTTSTGSEHLDSLLGHMGIPLGSLLLVEESGSTDFASILLRSFASQGVLHQRLEGNGNTKVVVVGQDDMWGKELPGVYVDKKQKKKQRVEEEESKVTVGNLSNTNKNMKIAWRYSRTAEIEQKAAEVASTDVSANTKPNYNAVFDFTSRLMPAASTNEVAYINPSPSQKSFLSSIITSLEPILKQAQESNTVVRVLFPSFLHPVIFGPNCSSPNELMPFFHLLHNLCRKYPYTVAMMMSLPLELYPRHTAITRWIEHQSDGVLQLDPFPEHLIPDTPETSSGEKPSQGLVHIFKLPVTSEKGVMVSRRGEHAFRVGRKTFEIREFGIPIDESEASKEDVSNPVDY</sequence>
<dbReference type="InterPro" id="IPR008728">
    <property type="entry name" value="Elongator_complex_protein_4"/>
</dbReference>
<evidence type="ECO:0000256" key="2">
    <source>
        <dbReference type="ARBA" id="ARBA00004496"/>
    </source>
</evidence>
<proteinExistence type="inferred from homology"/>
<dbReference type="CDD" id="cd19494">
    <property type="entry name" value="Elp4"/>
    <property type="match status" value="1"/>
</dbReference>
<evidence type="ECO:0000256" key="6">
    <source>
        <dbReference type="ARBA" id="ARBA00022490"/>
    </source>
</evidence>
<comment type="pathway">
    <text evidence="3">tRNA modification; 5-methoxycarbonylmethyl-2-thiouridine-tRNA biosynthesis.</text>
</comment>
<dbReference type="EMBL" id="SWFS01000394">
    <property type="protein sequence ID" value="KAA8906624.1"/>
    <property type="molecule type" value="Genomic_DNA"/>
</dbReference>
<dbReference type="AlphaFoldDB" id="A0A642UVY5"/>
<name>A0A642UVY5_9ASCO</name>
<dbReference type="PANTHER" id="PTHR12896">
    <property type="entry name" value="PAX6 NEIGHBOR PROTEIN PAXNEB"/>
    <property type="match status" value="1"/>
</dbReference>
<dbReference type="VEuPathDB" id="FungiDB:TRICI_005124"/>
<dbReference type="GO" id="GO:0005737">
    <property type="term" value="C:cytoplasm"/>
    <property type="evidence" value="ECO:0007669"/>
    <property type="project" value="UniProtKB-SubCell"/>
</dbReference>
<dbReference type="Proteomes" id="UP000761534">
    <property type="component" value="Unassembled WGS sequence"/>
</dbReference>
<dbReference type="Gene3D" id="3.40.50.300">
    <property type="entry name" value="P-loop containing nucleotide triphosphate hydrolases"/>
    <property type="match status" value="1"/>
</dbReference>
<dbReference type="InterPro" id="IPR027417">
    <property type="entry name" value="P-loop_NTPase"/>
</dbReference>
<comment type="similarity">
    <text evidence="4">Belongs to the ELP4 family.</text>
</comment>
<comment type="subcellular location">
    <subcellularLocation>
        <location evidence="2">Cytoplasm</location>
    </subcellularLocation>
    <subcellularLocation>
        <location evidence="1">Nucleus</location>
    </subcellularLocation>
</comment>
<evidence type="ECO:0000313" key="10">
    <source>
        <dbReference type="EMBL" id="KAA8906624.1"/>
    </source>
</evidence>
<evidence type="ECO:0000256" key="3">
    <source>
        <dbReference type="ARBA" id="ARBA00005043"/>
    </source>
</evidence>
<evidence type="ECO:0000256" key="7">
    <source>
        <dbReference type="ARBA" id="ARBA00022694"/>
    </source>
</evidence>
<gene>
    <name evidence="10" type="ORF">TRICI_005124</name>
</gene>
<dbReference type="GO" id="GO:0008023">
    <property type="term" value="C:transcription elongation factor complex"/>
    <property type="evidence" value="ECO:0007669"/>
    <property type="project" value="TreeGrafter"/>
</dbReference>
<feature type="region of interest" description="Disordered" evidence="9">
    <location>
        <begin position="1"/>
        <end position="37"/>
    </location>
</feature>
<organism evidence="10 11">
    <name type="scientific">Trichomonascus ciferrii</name>
    <dbReference type="NCBI Taxonomy" id="44093"/>
    <lineage>
        <taxon>Eukaryota</taxon>
        <taxon>Fungi</taxon>
        <taxon>Dikarya</taxon>
        <taxon>Ascomycota</taxon>
        <taxon>Saccharomycotina</taxon>
        <taxon>Dipodascomycetes</taxon>
        <taxon>Dipodascales</taxon>
        <taxon>Trichomonascaceae</taxon>
        <taxon>Trichomonascus</taxon>
        <taxon>Trichomonascus ciferrii complex</taxon>
    </lineage>
</organism>
<keyword evidence="11" id="KW-1185">Reference proteome</keyword>
<evidence type="ECO:0000256" key="1">
    <source>
        <dbReference type="ARBA" id="ARBA00004123"/>
    </source>
</evidence>
<dbReference type="UniPathway" id="UPA00988"/>
<dbReference type="GO" id="GO:0002098">
    <property type="term" value="P:tRNA wobble uridine modification"/>
    <property type="evidence" value="ECO:0007669"/>
    <property type="project" value="InterPro"/>
</dbReference>